<dbReference type="Proteomes" id="UP001596263">
    <property type="component" value="Unassembled WGS sequence"/>
</dbReference>
<dbReference type="InterPro" id="IPR000772">
    <property type="entry name" value="Ricin_B_lectin"/>
</dbReference>
<dbReference type="Gene3D" id="2.80.10.50">
    <property type="match status" value="1"/>
</dbReference>
<evidence type="ECO:0000259" key="2">
    <source>
        <dbReference type="SMART" id="SM00458"/>
    </source>
</evidence>
<dbReference type="EMBL" id="JBHSKM010000044">
    <property type="protein sequence ID" value="MFC5219571.1"/>
    <property type="molecule type" value="Genomic_DNA"/>
</dbReference>
<name>A0ABW0CUF0_STRCD</name>
<dbReference type="SUPFAM" id="SSF50370">
    <property type="entry name" value="Ricin B-like lectins"/>
    <property type="match status" value="1"/>
</dbReference>
<evidence type="ECO:0000313" key="4">
    <source>
        <dbReference type="Proteomes" id="UP001596263"/>
    </source>
</evidence>
<feature type="transmembrane region" description="Helical" evidence="1">
    <location>
        <begin position="315"/>
        <end position="337"/>
    </location>
</feature>
<evidence type="ECO:0000313" key="3">
    <source>
        <dbReference type="EMBL" id="MFC5219571.1"/>
    </source>
</evidence>
<keyword evidence="4" id="KW-1185">Reference proteome</keyword>
<gene>
    <name evidence="3" type="ORF">ACFPQ9_37620</name>
</gene>
<dbReference type="PROSITE" id="PS50231">
    <property type="entry name" value="RICIN_B_LECTIN"/>
    <property type="match status" value="1"/>
</dbReference>
<proteinExistence type="predicted"/>
<dbReference type="InterPro" id="IPR035992">
    <property type="entry name" value="Ricin_B-like_lectins"/>
</dbReference>
<reference evidence="4" key="1">
    <citation type="journal article" date="2019" name="Int. J. Syst. Evol. Microbiol.">
        <title>The Global Catalogue of Microorganisms (GCM) 10K type strain sequencing project: providing services to taxonomists for standard genome sequencing and annotation.</title>
        <authorList>
            <consortium name="The Broad Institute Genomics Platform"/>
            <consortium name="The Broad Institute Genome Sequencing Center for Infectious Disease"/>
            <person name="Wu L."/>
            <person name="Ma J."/>
        </authorList>
    </citation>
    <scope>NUCLEOTIDE SEQUENCE [LARGE SCALE GENOMIC DNA]</scope>
    <source>
        <strain evidence="4">KCTC 42586</strain>
    </source>
</reference>
<dbReference type="Pfam" id="PF00652">
    <property type="entry name" value="Ricin_B_lectin"/>
    <property type="match status" value="1"/>
</dbReference>
<sequence length="495" mass="53687">MPPAPRTFGHLSDAELADHLRVRGPSAPLALKELRRRHLPPVLRYARLCTRDEVSATQLAAGAFSLAWQEMRQGVQHAPWRPRLLVLVHRSAAAWATQERRERLADAYAVFLDSTGWPQQEAEEPPEQPPRRWPLESHPLVTAFSALPLDTQSALWHHVVEEDSDERVARYAQCRPADVPSLTAAAMESYRESYLQVHGERRKDRGCRRSGSLLEAAAAGPQDAVPNEELQSHLARCPPCVAALSDLVEMRQRPRRLLAEALLGWEGAAYIPVSDTGPPPDPVRGPVILVAVSPEVGNERHWARFPALRLFGARLAAVAVVGTLAAASCLAVLLVGVTDTPSSPVDGASSPAASASATIGEYTHLTNSATGLCLDVRDEAVRQGADIVVAGCRSTHTQQWWLDASGLLRNRADPGYCLDSRARVDRGLGIRRCGSSDAGIELRFFTDSSRRIRPAIAPAYAVTSPDGNSGVDAVYFGLVDDSAAQRWSAEPDGAE</sequence>
<dbReference type="RefSeq" id="WP_380863442.1">
    <property type="nucleotide sequence ID" value="NZ_JBHSKM010000044.1"/>
</dbReference>
<feature type="domain" description="Ricin B lectin" evidence="2">
    <location>
        <begin position="360"/>
        <end position="490"/>
    </location>
</feature>
<protein>
    <submittedName>
        <fullName evidence="3">Ricin-type beta-trefoil lectin domain protein</fullName>
    </submittedName>
</protein>
<evidence type="ECO:0000256" key="1">
    <source>
        <dbReference type="SAM" id="Phobius"/>
    </source>
</evidence>
<organism evidence="3 4">
    <name type="scientific">Streptomyces coerulescens</name>
    <dbReference type="NCBI Taxonomy" id="29304"/>
    <lineage>
        <taxon>Bacteria</taxon>
        <taxon>Bacillati</taxon>
        <taxon>Actinomycetota</taxon>
        <taxon>Actinomycetes</taxon>
        <taxon>Kitasatosporales</taxon>
        <taxon>Streptomycetaceae</taxon>
        <taxon>Streptomyces</taxon>
    </lineage>
</organism>
<comment type="caution">
    <text evidence="3">The sequence shown here is derived from an EMBL/GenBank/DDBJ whole genome shotgun (WGS) entry which is preliminary data.</text>
</comment>
<dbReference type="SMART" id="SM00458">
    <property type="entry name" value="RICIN"/>
    <property type="match status" value="1"/>
</dbReference>
<keyword evidence="1" id="KW-1133">Transmembrane helix</keyword>
<keyword evidence="1" id="KW-0812">Transmembrane</keyword>
<keyword evidence="1" id="KW-0472">Membrane</keyword>
<accession>A0ABW0CUF0</accession>